<dbReference type="GO" id="GO:0043856">
    <property type="term" value="F:anti-sigma factor antagonist activity"/>
    <property type="evidence" value="ECO:0007669"/>
    <property type="project" value="InterPro"/>
</dbReference>
<dbReference type="PANTHER" id="PTHR33495:SF9">
    <property type="entry name" value="ANTI-SIGMA-B FACTOR ANTAGONIST"/>
    <property type="match status" value="1"/>
</dbReference>
<comment type="similarity">
    <text evidence="1 4">Belongs to the anti-sigma-factor antagonist family.</text>
</comment>
<proteinExistence type="inferred from homology"/>
<dbReference type="Proteomes" id="UP001285636">
    <property type="component" value="Unassembled WGS sequence"/>
</dbReference>
<dbReference type="NCBIfam" id="TIGR00377">
    <property type="entry name" value="ant_ant_sig"/>
    <property type="match status" value="1"/>
</dbReference>
<dbReference type="PROSITE" id="PS50801">
    <property type="entry name" value="STAS"/>
    <property type="match status" value="1"/>
</dbReference>
<dbReference type="AlphaFoldDB" id="A0AAJ2NR41"/>
<dbReference type="InterPro" id="IPR002645">
    <property type="entry name" value="STAS_dom"/>
</dbReference>
<dbReference type="RefSeq" id="WP_012957261.1">
    <property type="nucleotide sequence ID" value="NZ_CP117835.1"/>
</dbReference>
<name>A0AAJ2NR41_ALKPS</name>
<dbReference type="EMBL" id="JAWJAY010000007">
    <property type="protein sequence ID" value="MDV2887120.1"/>
    <property type="molecule type" value="Genomic_DNA"/>
</dbReference>
<evidence type="ECO:0000256" key="2">
    <source>
        <dbReference type="ARBA" id="ARBA00022553"/>
    </source>
</evidence>
<dbReference type="Pfam" id="PF01740">
    <property type="entry name" value="STAS"/>
    <property type="match status" value="1"/>
</dbReference>
<evidence type="ECO:0000259" key="5">
    <source>
        <dbReference type="PROSITE" id="PS50801"/>
    </source>
</evidence>
<accession>A0AAJ2NR41</accession>
<feature type="domain" description="STAS" evidence="5">
    <location>
        <begin position="3"/>
        <end position="110"/>
    </location>
</feature>
<comment type="function">
    <text evidence="3">Positive regulator of sigma-B activity. Non-phosphorylated RsbV binds to RsbW, preventing its association with sigma-B. When phosphorylated, releases RsbW, which is then free to complex with and inactivate sigma-B.</text>
</comment>
<dbReference type="SUPFAM" id="SSF52091">
    <property type="entry name" value="SpoIIaa-like"/>
    <property type="match status" value="1"/>
</dbReference>
<dbReference type="PANTHER" id="PTHR33495">
    <property type="entry name" value="ANTI-SIGMA FACTOR ANTAGONIST TM_1081-RELATED-RELATED"/>
    <property type="match status" value="1"/>
</dbReference>
<dbReference type="InterPro" id="IPR003658">
    <property type="entry name" value="Anti-sigma_ant"/>
</dbReference>
<dbReference type="Gene3D" id="3.30.750.24">
    <property type="entry name" value="STAS domain"/>
    <property type="match status" value="1"/>
</dbReference>
<keyword evidence="2" id="KW-0597">Phosphoprotein</keyword>
<dbReference type="CDD" id="cd07043">
    <property type="entry name" value="STAS_anti-anti-sigma_factors"/>
    <property type="match status" value="1"/>
</dbReference>
<evidence type="ECO:0000313" key="6">
    <source>
        <dbReference type="EMBL" id="MDV2887120.1"/>
    </source>
</evidence>
<comment type="caution">
    <text evidence="6">The sequence shown here is derived from an EMBL/GenBank/DDBJ whole genome shotgun (WGS) entry which is preliminary data.</text>
</comment>
<gene>
    <name evidence="6" type="ORF">RYX45_18190</name>
</gene>
<reference evidence="6" key="1">
    <citation type="submission" date="2023-10" db="EMBL/GenBank/DDBJ databases">
        <title>Screening of Alkalihalophilus pseudofirmusBZ-TG-HK211 and Its Alleviation of Salt Stress on Rapeseed Growth.</title>
        <authorList>
            <person name="Zhao B."/>
            <person name="Guo T."/>
        </authorList>
    </citation>
    <scope>NUCLEOTIDE SEQUENCE</scope>
    <source>
        <strain evidence="6">BZ-TG-HK211</strain>
    </source>
</reference>
<evidence type="ECO:0000256" key="3">
    <source>
        <dbReference type="ARBA" id="ARBA00024670"/>
    </source>
</evidence>
<sequence>MNLDIRHEQSEGAELVYVTGEIDAYTAPKLRSTLTPLAEQGSNKIIVDLTNVQYIDSTGLGIFVGILKLTDSKDSSLVLTGLSERVHRLFTITGLDEVIQIEPIKGEEAK</sequence>
<evidence type="ECO:0000313" key="7">
    <source>
        <dbReference type="Proteomes" id="UP001285636"/>
    </source>
</evidence>
<evidence type="ECO:0000256" key="4">
    <source>
        <dbReference type="RuleBase" id="RU003749"/>
    </source>
</evidence>
<organism evidence="6 7">
    <name type="scientific">Alkalihalophilus pseudofirmus</name>
    <name type="common">Bacillus pseudofirmus</name>
    <dbReference type="NCBI Taxonomy" id="79885"/>
    <lineage>
        <taxon>Bacteria</taxon>
        <taxon>Bacillati</taxon>
        <taxon>Bacillota</taxon>
        <taxon>Bacilli</taxon>
        <taxon>Bacillales</taxon>
        <taxon>Bacillaceae</taxon>
        <taxon>Alkalihalophilus</taxon>
    </lineage>
</organism>
<dbReference type="InterPro" id="IPR036513">
    <property type="entry name" value="STAS_dom_sf"/>
</dbReference>
<evidence type="ECO:0000256" key="1">
    <source>
        <dbReference type="ARBA" id="ARBA00009013"/>
    </source>
</evidence>
<protein>
    <recommendedName>
        <fullName evidence="4">Anti-sigma factor antagonist</fullName>
    </recommendedName>
</protein>